<protein>
    <submittedName>
        <fullName evidence="4">CBS domain-containing protein</fullName>
    </submittedName>
</protein>
<keyword evidence="5" id="KW-1185">Reference proteome</keyword>
<dbReference type="InterPro" id="IPR046342">
    <property type="entry name" value="CBS_dom_sf"/>
</dbReference>
<comment type="caution">
    <text evidence="4">The sequence shown here is derived from an EMBL/GenBank/DDBJ whole genome shotgun (WGS) entry which is preliminary data.</text>
</comment>
<gene>
    <name evidence="4" type="ORF">P5G62_011150</name>
</gene>
<dbReference type="EMBL" id="JAROBZ020000001">
    <property type="protein sequence ID" value="MFB3167665.1"/>
    <property type="molecule type" value="Genomic_DNA"/>
</dbReference>
<dbReference type="Proteomes" id="UP001241748">
    <property type="component" value="Unassembled WGS sequence"/>
</dbReference>
<dbReference type="PROSITE" id="PS51371">
    <property type="entry name" value="CBS"/>
    <property type="match status" value="2"/>
</dbReference>
<dbReference type="InterPro" id="IPR051257">
    <property type="entry name" value="Diverse_CBS-Domain"/>
</dbReference>
<keyword evidence="1 2" id="KW-0129">CBS domain</keyword>
<feature type="domain" description="CBS" evidence="3">
    <location>
        <begin position="71"/>
        <end position="130"/>
    </location>
</feature>
<dbReference type="InterPro" id="IPR000644">
    <property type="entry name" value="CBS_dom"/>
</dbReference>
<proteinExistence type="predicted"/>
<accession>A0ABV4YUY5</accession>
<feature type="domain" description="CBS" evidence="3">
    <location>
        <begin position="7"/>
        <end position="63"/>
    </location>
</feature>
<evidence type="ECO:0000256" key="1">
    <source>
        <dbReference type="ARBA" id="ARBA00023122"/>
    </source>
</evidence>
<dbReference type="SUPFAM" id="SSF54631">
    <property type="entry name" value="CBS-domain pair"/>
    <property type="match status" value="1"/>
</dbReference>
<evidence type="ECO:0000313" key="5">
    <source>
        <dbReference type="Proteomes" id="UP001241748"/>
    </source>
</evidence>
<evidence type="ECO:0000313" key="4">
    <source>
        <dbReference type="EMBL" id="MFB3167665.1"/>
    </source>
</evidence>
<sequence length="144" mass="15656">MNVADVMTTNVDSCSPESTCKEVAMKMKELDVGAVPICDNEKLVGIVTDRDIVIKGFVNNLSSDSMISELVTENVVKGSKEMSVEEAVRLMSQHQIRRLPIVEDDKLVGIVSLGDLAVNNQSTYEAGQALKNISNPAEPKQSNF</sequence>
<dbReference type="RefSeq" id="WP_306074245.1">
    <property type="nucleotide sequence ID" value="NZ_JAROBZ020000001.1"/>
</dbReference>
<dbReference type="Gene3D" id="3.10.580.10">
    <property type="entry name" value="CBS-domain"/>
    <property type="match status" value="1"/>
</dbReference>
<reference evidence="4 5" key="1">
    <citation type="submission" date="2024-05" db="EMBL/GenBank/DDBJ databases">
        <authorList>
            <person name="Venkateswaran K."/>
        </authorList>
    </citation>
    <scope>NUCLEOTIDE SEQUENCE [LARGE SCALE GENOMIC DNA]</scope>
    <source>
        <strain evidence="4 5">179-C4-2-HS</strain>
    </source>
</reference>
<evidence type="ECO:0000256" key="2">
    <source>
        <dbReference type="PROSITE-ProRule" id="PRU00703"/>
    </source>
</evidence>
<dbReference type="Pfam" id="PF00571">
    <property type="entry name" value="CBS"/>
    <property type="match status" value="2"/>
</dbReference>
<evidence type="ECO:0000259" key="3">
    <source>
        <dbReference type="PROSITE" id="PS51371"/>
    </source>
</evidence>
<dbReference type="CDD" id="cd04622">
    <property type="entry name" value="CBS_pair_HRP1_like"/>
    <property type="match status" value="1"/>
</dbReference>
<name>A0ABV4YUY5_9BACI</name>
<dbReference type="PANTHER" id="PTHR43080">
    <property type="entry name" value="CBS DOMAIN-CONTAINING PROTEIN CBSX3, MITOCHONDRIAL"/>
    <property type="match status" value="1"/>
</dbReference>
<dbReference type="SMART" id="SM00116">
    <property type="entry name" value="CBS"/>
    <property type="match status" value="2"/>
</dbReference>
<dbReference type="PANTHER" id="PTHR43080:SF2">
    <property type="entry name" value="CBS DOMAIN-CONTAINING PROTEIN"/>
    <property type="match status" value="1"/>
</dbReference>
<organism evidence="4 5">
    <name type="scientific">Neobacillus driksii</name>
    <dbReference type="NCBI Taxonomy" id="3035913"/>
    <lineage>
        <taxon>Bacteria</taxon>
        <taxon>Bacillati</taxon>
        <taxon>Bacillota</taxon>
        <taxon>Bacilli</taxon>
        <taxon>Bacillales</taxon>
        <taxon>Bacillaceae</taxon>
        <taxon>Neobacillus</taxon>
    </lineage>
</organism>